<proteinExistence type="predicted"/>
<evidence type="ECO:0000313" key="1">
    <source>
        <dbReference type="EMBL" id="KAI3688166.1"/>
    </source>
</evidence>
<protein>
    <submittedName>
        <fullName evidence="1">Uncharacterized protein</fullName>
    </submittedName>
</protein>
<sequence length="95" mass="10734">MDTADLDLTYSTRARYKKVVKKPRAEGSKVTDATTVEILDDTKDEDCPKMKENENIGKTEEVSEASSKKEKDAAKDKEEKNDDGVEKNEKHEVKV</sequence>
<accession>A0ACB8YSS3</accession>
<gene>
    <name evidence="1" type="ORF">L1987_81875</name>
</gene>
<keyword evidence="2" id="KW-1185">Reference proteome</keyword>
<organism evidence="1 2">
    <name type="scientific">Smallanthus sonchifolius</name>
    <dbReference type="NCBI Taxonomy" id="185202"/>
    <lineage>
        <taxon>Eukaryota</taxon>
        <taxon>Viridiplantae</taxon>
        <taxon>Streptophyta</taxon>
        <taxon>Embryophyta</taxon>
        <taxon>Tracheophyta</taxon>
        <taxon>Spermatophyta</taxon>
        <taxon>Magnoliopsida</taxon>
        <taxon>eudicotyledons</taxon>
        <taxon>Gunneridae</taxon>
        <taxon>Pentapetalae</taxon>
        <taxon>asterids</taxon>
        <taxon>campanulids</taxon>
        <taxon>Asterales</taxon>
        <taxon>Asteraceae</taxon>
        <taxon>Asteroideae</taxon>
        <taxon>Heliantheae alliance</taxon>
        <taxon>Millerieae</taxon>
        <taxon>Smallanthus</taxon>
    </lineage>
</organism>
<dbReference type="EMBL" id="CM042044">
    <property type="protein sequence ID" value="KAI3688166.1"/>
    <property type="molecule type" value="Genomic_DNA"/>
</dbReference>
<name>A0ACB8YSS3_9ASTR</name>
<reference evidence="1 2" key="2">
    <citation type="journal article" date="2022" name="Mol. Ecol. Resour.">
        <title>The genomes of chicory, endive, great burdock and yacon provide insights into Asteraceae paleo-polyploidization history and plant inulin production.</title>
        <authorList>
            <person name="Fan W."/>
            <person name="Wang S."/>
            <person name="Wang H."/>
            <person name="Wang A."/>
            <person name="Jiang F."/>
            <person name="Liu H."/>
            <person name="Zhao H."/>
            <person name="Xu D."/>
            <person name="Zhang Y."/>
        </authorList>
    </citation>
    <scope>NUCLEOTIDE SEQUENCE [LARGE SCALE GENOMIC DNA]</scope>
    <source>
        <strain evidence="2">cv. Yunnan</strain>
        <tissue evidence="1">Leaves</tissue>
    </source>
</reference>
<dbReference type="Proteomes" id="UP001056120">
    <property type="component" value="Linkage Group LG27"/>
</dbReference>
<reference evidence="2" key="1">
    <citation type="journal article" date="2022" name="Mol. Ecol. Resour.">
        <title>The genomes of chicory, endive, great burdock and yacon provide insights into Asteraceae palaeo-polyploidization history and plant inulin production.</title>
        <authorList>
            <person name="Fan W."/>
            <person name="Wang S."/>
            <person name="Wang H."/>
            <person name="Wang A."/>
            <person name="Jiang F."/>
            <person name="Liu H."/>
            <person name="Zhao H."/>
            <person name="Xu D."/>
            <person name="Zhang Y."/>
        </authorList>
    </citation>
    <scope>NUCLEOTIDE SEQUENCE [LARGE SCALE GENOMIC DNA]</scope>
    <source>
        <strain evidence="2">cv. Yunnan</strain>
    </source>
</reference>
<evidence type="ECO:0000313" key="2">
    <source>
        <dbReference type="Proteomes" id="UP001056120"/>
    </source>
</evidence>
<comment type="caution">
    <text evidence="1">The sequence shown here is derived from an EMBL/GenBank/DDBJ whole genome shotgun (WGS) entry which is preliminary data.</text>
</comment>